<dbReference type="EMBL" id="SLWO01000002">
    <property type="protein sequence ID" value="TCO29069.1"/>
    <property type="molecule type" value="Genomic_DNA"/>
</dbReference>
<evidence type="ECO:0000313" key="2">
    <source>
        <dbReference type="EMBL" id="GGE53924.1"/>
    </source>
</evidence>
<evidence type="ECO:0000313" key="5">
    <source>
        <dbReference type="Proteomes" id="UP000622648"/>
    </source>
</evidence>
<dbReference type="AlphaFoldDB" id="A0A4R2HJB3"/>
<feature type="region of interest" description="Disordered" evidence="1">
    <location>
        <begin position="253"/>
        <end position="278"/>
    </location>
</feature>
<evidence type="ECO:0000313" key="3">
    <source>
        <dbReference type="EMBL" id="TCO29069.1"/>
    </source>
</evidence>
<dbReference type="RefSeq" id="WP_132530232.1">
    <property type="nucleotide sequence ID" value="NZ_BMJO01000003.1"/>
</dbReference>
<proteinExistence type="predicted"/>
<dbReference type="Proteomes" id="UP000295684">
    <property type="component" value="Unassembled WGS sequence"/>
</dbReference>
<dbReference type="Proteomes" id="UP000622648">
    <property type="component" value="Unassembled WGS sequence"/>
</dbReference>
<dbReference type="EMBL" id="BMJO01000003">
    <property type="protein sequence ID" value="GGE53924.1"/>
    <property type="molecule type" value="Genomic_DNA"/>
</dbReference>
<keyword evidence="5" id="KW-1185">Reference proteome</keyword>
<dbReference type="OrthoDB" id="740088at2"/>
<comment type="caution">
    <text evidence="3">The sequence shown here is derived from an EMBL/GenBank/DDBJ whole genome shotgun (WGS) entry which is preliminary data.</text>
</comment>
<evidence type="ECO:0000313" key="4">
    <source>
        <dbReference type="Proteomes" id="UP000295684"/>
    </source>
</evidence>
<reference evidence="5" key="2">
    <citation type="journal article" date="2019" name="Int. J. Syst. Evol. Microbiol.">
        <title>The Global Catalogue of Microorganisms (GCM) 10K type strain sequencing project: providing services to taxonomists for standard genome sequencing and annotation.</title>
        <authorList>
            <consortium name="The Broad Institute Genomics Platform"/>
            <consortium name="The Broad Institute Genome Sequencing Center for Infectious Disease"/>
            <person name="Wu L."/>
            <person name="Ma J."/>
        </authorList>
    </citation>
    <scope>NUCLEOTIDE SEQUENCE [LARGE SCALE GENOMIC DNA]</scope>
    <source>
        <strain evidence="5">CGMCC 1.15644</strain>
    </source>
</reference>
<reference evidence="3 4" key="3">
    <citation type="submission" date="2019-03" db="EMBL/GenBank/DDBJ databases">
        <title>Genomic Encyclopedia of Type Strains, Phase IV (KMG-IV): sequencing the most valuable type-strain genomes for metagenomic binning, comparative biology and taxonomic classification.</title>
        <authorList>
            <person name="Goeker M."/>
        </authorList>
    </citation>
    <scope>NUCLEOTIDE SEQUENCE [LARGE SCALE GENOMIC DNA]</scope>
    <source>
        <strain evidence="3 4">DSM 103236</strain>
    </source>
</reference>
<gene>
    <name evidence="3" type="ORF">EV200_102488</name>
    <name evidence="2" type="ORF">GCM10011413_20360</name>
</gene>
<feature type="region of interest" description="Disordered" evidence="1">
    <location>
        <begin position="449"/>
        <end position="481"/>
    </location>
</feature>
<organism evidence="3 4">
    <name type="scientific">Pedobacter psychrotolerans</name>
    <dbReference type="NCBI Taxonomy" id="1843235"/>
    <lineage>
        <taxon>Bacteria</taxon>
        <taxon>Pseudomonadati</taxon>
        <taxon>Bacteroidota</taxon>
        <taxon>Sphingobacteriia</taxon>
        <taxon>Sphingobacteriales</taxon>
        <taxon>Sphingobacteriaceae</taxon>
        <taxon>Pedobacter</taxon>
    </lineage>
</organism>
<protein>
    <submittedName>
        <fullName evidence="3">Uncharacterized protein</fullName>
    </submittedName>
</protein>
<name>A0A4R2HJB3_9SPHI</name>
<feature type="compositionally biased region" description="Polar residues" evidence="1">
    <location>
        <begin position="454"/>
        <end position="481"/>
    </location>
</feature>
<evidence type="ECO:0000256" key="1">
    <source>
        <dbReference type="SAM" id="MobiDB-lite"/>
    </source>
</evidence>
<accession>A0A4R2HJB3</accession>
<reference evidence="2" key="4">
    <citation type="submission" date="2024-05" db="EMBL/GenBank/DDBJ databases">
        <authorList>
            <person name="Sun Q."/>
            <person name="Zhou Y."/>
        </authorList>
    </citation>
    <scope>NUCLEOTIDE SEQUENCE</scope>
    <source>
        <strain evidence="2">CGMCC 1.15644</strain>
    </source>
</reference>
<sequence length="481" mass="52575">MIVIGSCKKEISKNFDISPPKTLSKDAPDLAIRLAAIKEKFYTDKLDKKLIPNIDQKLSWTPDWDHPKVQTVNDSVSYVFYRLIGKVKINDKIQEVTEKGAASFLMVKDEGEFFKALYYYPQMPNEKSKVKTKINMQNFSGKLLLNNLHNGENFLLDYAKGKLSASYQKKQLLTLNKLAINNPATKSYWSQQCRTEYRACTFVSDGYSYCGGGIDVIYSEYCNWPSSACGVTYSLTDSDERLICEDIWFPDPPEPVDPEGGNDGSDNGTNTIPSDPYIPGQDHEAIDPKKYTKCFDNIPDVGATYKVIVQVLEPVPGTSLNYGFVNGVGHTAITLIKQGSNGFKVTQTVGFYPTTNPFSSASKIVNNSDQTDYTIRMVFDMGSNAMDFKKILTGVENPPSHYDLLEMNCTAFVVGICSSGGISLPNASTTVGVAGAGGVTTAMTPGGLGYSMRNAHSQGDNRVSSGPTSVSNNPASNGPCN</sequence>
<reference evidence="2" key="1">
    <citation type="journal article" date="2014" name="Int. J. Syst. Evol. Microbiol.">
        <title>Complete genome of a new Firmicutes species belonging to the dominant human colonic microbiota ('Ruminococcus bicirculans') reveals two chromosomes and a selective capacity to utilize plant glucans.</title>
        <authorList>
            <consortium name="NISC Comparative Sequencing Program"/>
            <person name="Wegmann U."/>
            <person name="Louis P."/>
            <person name="Goesmann A."/>
            <person name="Henrissat B."/>
            <person name="Duncan S.H."/>
            <person name="Flint H.J."/>
        </authorList>
    </citation>
    <scope>NUCLEOTIDE SEQUENCE</scope>
    <source>
        <strain evidence="2">CGMCC 1.15644</strain>
    </source>
</reference>